<feature type="domain" description="Terminase large subunit gp17-like C-terminal" evidence="2">
    <location>
        <begin position="271"/>
        <end position="409"/>
    </location>
</feature>
<organism evidence="3 4">
    <name type="scientific">Natronobacterium gregoryi</name>
    <dbReference type="NCBI Taxonomy" id="44930"/>
    <lineage>
        <taxon>Archaea</taxon>
        <taxon>Methanobacteriati</taxon>
        <taxon>Methanobacteriota</taxon>
        <taxon>Stenosarchaea group</taxon>
        <taxon>Halobacteria</taxon>
        <taxon>Halobacteriales</taxon>
        <taxon>Natrialbaceae</taxon>
        <taxon>Natronobacterium</taxon>
    </lineage>
</organism>
<protein>
    <submittedName>
        <fullName evidence="3">Phage terminase, large subunit, PBSX family</fullName>
    </submittedName>
</protein>
<dbReference type="EMBL" id="FORO01000002">
    <property type="protein sequence ID" value="SFI63160.1"/>
    <property type="molecule type" value="Genomic_DNA"/>
</dbReference>
<sequence>MSTTVPQGYQPYESGPITEPTAERFEEEQQDKVLEPLPYQQQFLNYGETYHGIITGIGAGKTTALIQRIGLNIQEWNPGRTGVVITPTVPSLRNVLIPELRKWGWLEIGEWQPSKKRWILPNGSTVIFESADNSRKIQRLRGPNIAWFGMDEPSSIAADAWDIMVGRLREGDYINAFVSGTPKGYNWVYDTFVDPDERLESVNLVHDVTTQDNPHLPDVYTDQIVEQYEGRFYEQEVKGQFTDFEGLVYPWFGEDHLVDGPPEQYDEVVYGVDWGHNNPAVVLAIVREGDRWTIADEWYERRCTTGDQAKAAEEFIDKYGQGTIYCDPSEPSNIHEFERDYGLPAEGAENAVSPGIRKIAEKQDDLRVARHCQNVRNEFSQYQYKDDGDSDDPLKQNDHAMDALRYAIYSHERAGSDITDLGWGS</sequence>
<name>A0A1I3JSR5_9EURY</name>
<evidence type="ECO:0000313" key="4">
    <source>
        <dbReference type="Proteomes" id="UP000182829"/>
    </source>
</evidence>
<reference evidence="3 4" key="1">
    <citation type="submission" date="2016-10" db="EMBL/GenBank/DDBJ databases">
        <authorList>
            <person name="de Groot N.N."/>
        </authorList>
    </citation>
    <scope>NUCLEOTIDE SEQUENCE [LARGE SCALE GENOMIC DNA]</scope>
    <source>
        <strain evidence="3 4">SP2</strain>
    </source>
</reference>
<accession>A0A1I3JSR5</accession>
<dbReference type="GeneID" id="14209008"/>
<evidence type="ECO:0000313" key="3">
    <source>
        <dbReference type="EMBL" id="SFI63160.1"/>
    </source>
</evidence>
<dbReference type="RefSeq" id="WP_005577930.1">
    <property type="nucleotide sequence ID" value="NZ_FORO01000002.1"/>
</dbReference>
<proteinExistence type="predicted"/>
<gene>
    <name evidence="3" type="ORF">SAMN05443661_102236</name>
</gene>
<dbReference type="Proteomes" id="UP000182829">
    <property type="component" value="Unassembled WGS sequence"/>
</dbReference>
<dbReference type="InterPro" id="IPR027417">
    <property type="entry name" value="P-loop_NTPase"/>
</dbReference>
<dbReference type="OrthoDB" id="196515at2157"/>
<dbReference type="OMA" id="HWFYKEW"/>
<evidence type="ECO:0000256" key="1">
    <source>
        <dbReference type="ARBA" id="ARBA00022612"/>
    </source>
</evidence>
<keyword evidence="1" id="KW-1188">Viral release from host cell</keyword>
<evidence type="ECO:0000259" key="2">
    <source>
        <dbReference type="Pfam" id="PF17289"/>
    </source>
</evidence>
<dbReference type="Pfam" id="PF17289">
    <property type="entry name" value="Terminase_6C"/>
    <property type="match status" value="1"/>
</dbReference>
<dbReference type="Gene3D" id="3.30.420.280">
    <property type="match status" value="1"/>
</dbReference>
<dbReference type="PANTHER" id="PTHR39184:SF1">
    <property type="entry name" value="PBSX PHAGE TERMINASE LARGE SUBUNIT"/>
    <property type="match status" value="1"/>
</dbReference>
<dbReference type="InterPro" id="IPR052380">
    <property type="entry name" value="Viral_DNA_packaging_terminase"/>
</dbReference>
<dbReference type="Gene3D" id="3.40.50.300">
    <property type="entry name" value="P-loop containing nucleotide triphosphate hydrolases"/>
    <property type="match status" value="1"/>
</dbReference>
<dbReference type="AlphaFoldDB" id="A0A1I3JSR5"/>
<dbReference type="PANTHER" id="PTHR39184">
    <property type="match status" value="1"/>
</dbReference>
<dbReference type="InterPro" id="IPR035421">
    <property type="entry name" value="Terminase_6C"/>
</dbReference>
<dbReference type="Pfam" id="PF03237">
    <property type="entry name" value="Terminase_6N"/>
    <property type="match status" value="1"/>
</dbReference>